<reference evidence="1" key="1">
    <citation type="journal article" date="2014" name="Int. J. Syst. Evol. Microbiol.">
        <title>Complete genome sequence of Corynebacterium casei LMG S-19264T (=DSM 44701T), isolated from a smear-ripened cheese.</title>
        <authorList>
            <consortium name="US DOE Joint Genome Institute (JGI-PGF)"/>
            <person name="Walter F."/>
            <person name="Albersmeier A."/>
            <person name="Kalinowski J."/>
            <person name="Ruckert C."/>
        </authorList>
    </citation>
    <scope>NUCLEOTIDE SEQUENCE</scope>
    <source>
        <strain evidence="1">CGMCC 1.15290</strain>
    </source>
</reference>
<dbReference type="Pfam" id="PF10127">
    <property type="entry name" value="RlaP"/>
    <property type="match status" value="1"/>
</dbReference>
<comment type="caution">
    <text evidence="1">The sequence shown here is derived from an EMBL/GenBank/DDBJ whole genome shotgun (WGS) entry which is preliminary data.</text>
</comment>
<dbReference type="Proteomes" id="UP000627292">
    <property type="component" value="Unassembled WGS sequence"/>
</dbReference>
<reference evidence="1" key="2">
    <citation type="submission" date="2020-09" db="EMBL/GenBank/DDBJ databases">
        <authorList>
            <person name="Sun Q."/>
            <person name="Zhou Y."/>
        </authorList>
    </citation>
    <scope>NUCLEOTIDE SEQUENCE</scope>
    <source>
        <strain evidence="1">CGMCC 1.15290</strain>
    </source>
</reference>
<proteinExistence type="predicted"/>
<dbReference type="RefSeq" id="WP_188958175.1">
    <property type="nucleotide sequence ID" value="NZ_BMIB01000006.1"/>
</dbReference>
<evidence type="ECO:0008006" key="3">
    <source>
        <dbReference type="Google" id="ProtNLM"/>
    </source>
</evidence>
<keyword evidence="2" id="KW-1185">Reference proteome</keyword>
<dbReference type="AlphaFoldDB" id="A0A917J300"/>
<accession>A0A917J300</accession>
<evidence type="ECO:0000313" key="2">
    <source>
        <dbReference type="Proteomes" id="UP000627292"/>
    </source>
</evidence>
<dbReference type="PANTHER" id="PTHR34817:SF1">
    <property type="entry name" value="NUCLEOTIDYLTRANSFERASE"/>
    <property type="match status" value="1"/>
</dbReference>
<organism evidence="1 2">
    <name type="scientific">Filimonas zeae</name>
    <dbReference type="NCBI Taxonomy" id="1737353"/>
    <lineage>
        <taxon>Bacteria</taxon>
        <taxon>Pseudomonadati</taxon>
        <taxon>Bacteroidota</taxon>
        <taxon>Chitinophagia</taxon>
        <taxon>Chitinophagales</taxon>
        <taxon>Chitinophagaceae</taxon>
        <taxon>Filimonas</taxon>
    </lineage>
</organism>
<protein>
    <recommendedName>
        <fullName evidence="3">Nucleotidyltransferase</fullName>
    </recommendedName>
</protein>
<dbReference type="InterPro" id="IPR018775">
    <property type="entry name" value="RlaP"/>
</dbReference>
<name>A0A917J300_9BACT</name>
<sequence length="352" mass="40113">MTIAEMKSRGLLLLECVSGSRAYGLATPQSDTDIKGVFYLPKEHFYGLGYIEQINNDTNDEVYYELGRFVSLLLKNNPNLLETLAAPDDCILYRHPVMQHLTADLFLSALCRETFGSYAVTQIKKARGLNKKMLNPQEKARKSVTDFCYILEGGGTLPLQQWLEACDKRQECCGLSAVTHARGMYALYYDVTGTKGYRGITTGEDANEVCLSSVPEEEAMLTYLFFNRDGYSIYCKEYREYWDWVDKRNELRFLGNQAHGGDYDAKNMMHTIRLLQMAVEIGATGKLQVRRNNREQLLAIKEGRYTYEALLKMAEALQEEMVQAYSNTVLQAMPDKARIEKIVVDMRTALYG</sequence>
<dbReference type="PANTHER" id="PTHR34817">
    <property type="entry name" value="NUCLEOTIDYLTRANSFERASE"/>
    <property type="match status" value="1"/>
</dbReference>
<evidence type="ECO:0000313" key="1">
    <source>
        <dbReference type="EMBL" id="GGH80832.1"/>
    </source>
</evidence>
<dbReference type="EMBL" id="BMIB01000006">
    <property type="protein sequence ID" value="GGH80832.1"/>
    <property type="molecule type" value="Genomic_DNA"/>
</dbReference>
<gene>
    <name evidence="1" type="ORF">GCM10011379_52290</name>
</gene>